<dbReference type="SMART" id="SM00715">
    <property type="entry name" value="LA"/>
    <property type="match status" value="1"/>
</dbReference>
<dbReference type="FunCoup" id="A0A6P8HJB4">
    <property type="interactions" value="2389"/>
</dbReference>
<dbReference type="PROSITE" id="PS50961">
    <property type="entry name" value="HTH_LA"/>
    <property type="match status" value="1"/>
</dbReference>
<evidence type="ECO:0000313" key="6">
    <source>
        <dbReference type="RefSeq" id="XP_031554953.1"/>
    </source>
</evidence>
<feature type="compositionally biased region" description="Basic and acidic residues" evidence="3">
    <location>
        <begin position="80"/>
        <end position="92"/>
    </location>
</feature>
<evidence type="ECO:0000256" key="1">
    <source>
        <dbReference type="ARBA" id="ARBA00022884"/>
    </source>
</evidence>
<feature type="compositionally biased region" description="Basic and acidic residues" evidence="3">
    <location>
        <begin position="484"/>
        <end position="500"/>
    </location>
</feature>
<keyword evidence="1 2" id="KW-0694">RNA-binding</keyword>
<feature type="compositionally biased region" description="Low complexity" evidence="3">
    <location>
        <begin position="211"/>
        <end position="226"/>
    </location>
</feature>
<feature type="compositionally biased region" description="Basic residues" evidence="3">
    <location>
        <begin position="965"/>
        <end position="974"/>
    </location>
</feature>
<feature type="compositionally biased region" description="Basic and acidic residues" evidence="3">
    <location>
        <begin position="34"/>
        <end position="59"/>
    </location>
</feature>
<accession>A0A6P8HJB4</accession>
<dbReference type="SMART" id="SM00684">
    <property type="entry name" value="DM15"/>
    <property type="match status" value="3"/>
</dbReference>
<dbReference type="InterPro" id="IPR036388">
    <property type="entry name" value="WH-like_DNA-bd_sf"/>
</dbReference>
<feature type="compositionally biased region" description="Basic residues" evidence="3">
    <location>
        <begin position="1084"/>
        <end position="1099"/>
    </location>
</feature>
<proteinExistence type="predicted"/>
<feature type="domain" description="HTH La-type RNA-binding" evidence="4">
    <location>
        <begin position="309"/>
        <end position="399"/>
    </location>
</feature>
<feature type="region of interest" description="Disordered" evidence="3">
    <location>
        <begin position="447"/>
        <end position="522"/>
    </location>
</feature>
<dbReference type="FunFam" id="1.10.10.10:FF:000131">
    <property type="entry name" value="la-related protein 1B isoform X2"/>
    <property type="match status" value="1"/>
</dbReference>
<feature type="compositionally biased region" description="Basic residues" evidence="3">
    <location>
        <begin position="1002"/>
        <end position="1015"/>
    </location>
</feature>
<feature type="region of interest" description="Disordered" evidence="3">
    <location>
        <begin position="951"/>
        <end position="1206"/>
    </location>
</feature>
<gene>
    <name evidence="6" type="primary">LOC116291868</name>
</gene>
<dbReference type="InterPro" id="IPR006607">
    <property type="entry name" value="DM15"/>
</dbReference>
<reference evidence="6" key="1">
    <citation type="submission" date="2025-08" db="UniProtKB">
        <authorList>
            <consortium name="RefSeq"/>
        </authorList>
    </citation>
    <scope>IDENTIFICATION</scope>
    <source>
        <tissue evidence="6">Tentacle</tissue>
    </source>
</reference>
<dbReference type="PANTHER" id="PTHR22792">
    <property type="entry name" value="LUPUS LA PROTEIN-RELATED"/>
    <property type="match status" value="1"/>
</dbReference>
<feature type="compositionally biased region" description="Basic and acidic residues" evidence="3">
    <location>
        <begin position="1016"/>
        <end position="1083"/>
    </location>
</feature>
<evidence type="ECO:0000256" key="2">
    <source>
        <dbReference type="PROSITE-ProRule" id="PRU00332"/>
    </source>
</evidence>
<organism evidence="5 6">
    <name type="scientific">Actinia tenebrosa</name>
    <name type="common">Australian red waratah sea anemone</name>
    <dbReference type="NCBI Taxonomy" id="6105"/>
    <lineage>
        <taxon>Eukaryota</taxon>
        <taxon>Metazoa</taxon>
        <taxon>Cnidaria</taxon>
        <taxon>Anthozoa</taxon>
        <taxon>Hexacorallia</taxon>
        <taxon>Actiniaria</taxon>
        <taxon>Actiniidae</taxon>
        <taxon>Actinia</taxon>
    </lineage>
</organism>
<feature type="compositionally biased region" description="Basic residues" evidence="3">
    <location>
        <begin position="235"/>
        <end position="245"/>
    </location>
</feature>
<dbReference type="GO" id="GO:0048255">
    <property type="term" value="P:mRNA stabilization"/>
    <property type="evidence" value="ECO:0007669"/>
    <property type="project" value="InterPro"/>
</dbReference>
<evidence type="ECO:0000313" key="5">
    <source>
        <dbReference type="Proteomes" id="UP000515163"/>
    </source>
</evidence>
<dbReference type="InParanoid" id="A0A6P8HJB4"/>
<dbReference type="Gene3D" id="1.10.10.10">
    <property type="entry name" value="Winged helix-like DNA-binding domain superfamily/Winged helix DNA-binding domain"/>
    <property type="match status" value="1"/>
</dbReference>
<protein>
    <submittedName>
        <fullName evidence="6">La-related protein 1B-like</fullName>
    </submittedName>
</protein>
<sequence length="1206" mass="136996">MTEVESVSKPNTDFTKEESSVSEPQDVVLNSTNKENHQETEKNGQETGEDRTLTKEKPQKGKNIALAPPPPTNPWTRHLKQAEEKAEPEKPVVTKASTTTKRKAKGSEFNDITNWPTPGELATSGPKEPKPPVIKKENIENEQKPDEEVVVKSDKGTPKKKGNSGPRPKWVPLSLDGSEYSGEGQSTNGTGGKKSPDDGPPNKGYKSPNNRFGSTTSSTESRSSTRGGRGGRGGTRGRGRGGRQRSPRDHQRPFQYNQGYQYGSGSYQFFDGTTYFQSQQNQNSGQTPYGMTYYYNTQDTQSQTYAPSAVNEITLLEFIRKQIEYYFSEENLRKDFFLRKQMDDDGFIPIALIASFYRVQALTQDPNQIQEAMKDSEVVETVEGKMRKKENPSVWPLPPNSPLTVKNASTYIVQPSYTTEFYDQTMNFQNIPNQEVVDVSMEFENDFEETSIPQAEETVTKEEGVAEQKVEQAQETPQVVSSEPEPKKPVKKSKEDEWKEVKRKKPSTPKQTSEFDSNDQEELDFKFDEELETQGLKPSLSSTYWDDDSDDDLDDQDIHKIMILTQTPPPKKHDRTGDFVPRSKLTHELSAVINDGLFYYEQDLWDDGDFCYLNRKIELTSSWKRVDIISQDQFNSKKDALEAARPRSLTEIDKAGKTSNIHTVPHVSLSPNAEVFRPRSNTLPTEPLSRSLPTSVPESPSHLQHTRRQGSRTPKRKDAKAAPRFFPAFSKEKLNQGPHKRKTKYSPNPPVESHVGWVMGTKDYPPRSTSVSESSDVPPGSTALVGSFGSTPQSIPHFEHPSHRLLKDSGFQQQIYSKFHQKCLKERKKLGIGQSQELNTLFRFWSFFLRNNFNKKMYEEFKQLALEDAAAGYRYGLECLFRFYSYGLEKKFRPEVFKDFQTETMRDHDQGNLYGLEKFWAFLKYYKGNQKFDINPDLQKRLDKYKTIEDFRNDPHNQFPVDPYHHHHKPKKDHHKDAKDHHPGDDTSKEPHGHDQEDHKSGKGHHKPGRGHQKDHHPSGDSKHDHKDHHPSGDSSHDHKEQHTDHHPSGDSSHDHKDHHPSGDSSHDHKEHHASGDSSQDHKDHHKEHHKNPKPKREHHKDGKPLHASHESSHGHKDKTSHKDQSKPSEGATKKDAVKGKTQHEKSSGDGAKAKASDKAKHPKEPSPSKEKDTSAKPKSNPKDSSKTGQAKDSSTNEAKEGKDKK</sequence>
<feature type="compositionally biased region" description="Basic and acidic residues" evidence="3">
    <location>
        <begin position="458"/>
        <end position="472"/>
    </location>
</feature>
<evidence type="ECO:0000259" key="4">
    <source>
        <dbReference type="PROSITE" id="PS50961"/>
    </source>
</evidence>
<dbReference type="InterPro" id="IPR036390">
    <property type="entry name" value="WH_DNA-bd_sf"/>
</dbReference>
<evidence type="ECO:0000256" key="3">
    <source>
        <dbReference type="SAM" id="MobiDB-lite"/>
    </source>
</evidence>
<dbReference type="GO" id="GO:0010494">
    <property type="term" value="C:cytoplasmic stress granule"/>
    <property type="evidence" value="ECO:0007669"/>
    <property type="project" value="TreeGrafter"/>
</dbReference>
<feature type="region of interest" description="Disordered" evidence="3">
    <location>
        <begin position="1"/>
        <end position="258"/>
    </location>
</feature>
<feature type="compositionally biased region" description="Basic and acidic residues" evidence="3">
    <location>
        <begin position="1100"/>
        <end position="1115"/>
    </location>
</feature>
<feature type="region of interest" description="Disordered" evidence="3">
    <location>
        <begin position="651"/>
        <end position="756"/>
    </location>
</feature>
<dbReference type="RefSeq" id="XP_031554953.1">
    <property type="nucleotide sequence ID" value="XM_031699093.1"/>
</dbReference>
<feature type="compositionally biased region" description="Basic and acidic residues" evidence="3">
    <location>
        <begin position="127"/>
        <end position="157"/>
    </location>
</feature>
<dbReference type="PANTHER" id="PTHR22792:SF132">
    <property type="entry name" value="LA-RELATED PROTEIN 1"/>
    <property type="match status" value="1"/>
</dbReference>
<dbReference type="KEGG" id="aten:116291868"/>
<dbReference type="GeneID" id="116291868"/>
<feature type="compositionally biased region" description="Polar residues" evidence="3">
    <location>
        <begin position="1187"/>
        <end position="1197"/>
    </location>
</feature>
<dbReference type="InterPro" id="IPR045180">
    <property type="entry name" value="La_dom_prot"/>
</dbReference>
<keyword evidence="5" id="KW-1185">Reference proteome</keyword>
<dbReference type="AlphaFoldDB" id="A0A6P8HJB4"/>
<dbReference type="Proteomes" id="UP000515163">
    <property type="component" value="Unplaced"/>
</dbReference>
<dbReference type="Pfam" id="PF21071">
    <property type="entry name" value="LARP1_HEAT"/>
    <property type="match status" value="1"/>
</dbReference>
<feature type="compositionally biased region" description="Polar residues" evidence="3">
    <location>
        <begin position="691"/>
        <end position="703"/>
    </location>
</feature>
<dbReference type="GO" id="GO:0005829">
    <property type="term" value="C:cytosol"/>
    <property type="evidence" value="ECO:0007669"/>
    <property type="project" value="TreeGrafter"/>
</dbReference>
<dbReference type="GO" id="GO:0045727">
    <property type="term" value="P:positive regulation of translation"/>
    <property type="evidence" value="ECO:0007669"/>
    <property type="project" value="TreeGrafter"/>
</dbReference>
<dbReference type="GO" id="GO:0000339">
    <property type="term" value="F:RNA cap binding"/>
    <property type="evidence" value="ECO:0007669"/>
    <property type="project" value="InterPro"/>
</dbReference>
<feature type="compositionally biased region" description="Basic and acidic residues" evidence="3">
    <location>
        <begin position="1121"/>
        <end position="1186"/>
    </location>
</feature>
<dbReference type="Pfam" id="PF05383">
    <property type="entry name" value="La"/>
    <property type="match status" value="1"/>
</dbReference>
<dbReference type="InterPro" id="IPR006630">
    <property type="entry name" value="La_HTH"/>
</dbReference>
<dbReference type="SUPFAM" id="SSF46785">
    <property type="entry name" value="Winged helix' DNA-binding domain"/>
    <property type="match status" value="1"/>
</dbReference>
<name>A0A6P8HJB4_ACTTE</name>
<feature type="compositionally biased region" description="Basic residues" evidence="3">
    <location>
        <begin position="704"/>
        <end position="718"/>
    </location>
</feature>
<dbReference type="OrthoDB" id="340227at2759"/>
<feature type="compositionally biased region" description="Basic and acidic residues" evidence="3">
    <location>
        <begin position="975"/>
        <end position="1001"/>
    </location>
</feature>